<dbReference type="OrthoDB" id="1431247at2759"/>
<evidence type="ECO:0000313" key="6">
    <source>
        <dbReference type="EMBL" id="CAG8529543.1"/>
    </source>
</evidence>
<comment type="caution">
    <text evidence="6">The sequence shown here is derived from an EMBL/GenBank/DDBJ whole genome shotgun (WGS) entry which is preliminary data.</text>
</comment>
<keyword evidence="1" id="KW-0346">Stress response</keyword>
<evidence type="ECO:0000256" key="1">
    <source>
        <dbReference type="ARBA" id="ARBA00023016"/>
    </source>
</evidence>
<evidence type="ECO:0000313" key="7">
    <source>
        <dbReference type="Proteomes" id="UP000789572"/>
    </source>
</evidence>
<dbReference type="Proteomes" id="UP000789572">
    <property type="component" value="Unassembled WGS sequence"/>
</dbReference>
<keyword evidence="4" id="KW-0812">Transmembrane</keyword>
<accession>A0A9N9FF99</accession>
<organism evidence="6 7">
    <name type="scientific">Paraglomus occultum</name>
    <dbReference type="NCBI Taxonomy" id="144539"/>
    <lineage>
        <taxon>Eukaryota</taxon>
        <taxon>Fungi</taxon>
        <taxon>Fungi incertae sedis</taxon>
        <taxon>Mucoromycota</taxon>
        <taxon>Glomeromycotina</taxon>
        <taxon>Glomeromycetes</taxon>
        <taxon>Paraglomerales</taxon>
        <taxon>Paraglomeraceae</taxon>
        <taxon>Paraglomus</taxon>
    </lineage>
</organism>
<dbReference type="EMBL" id="CAJVPJ010000483">
    <property type="protein sequence ID" value="CAG8529543.1"/>
    <property type="molecule type" value="Genomic_DNA"/>
</dbReference>
<reference evidence="6" key="1">
    <citation type="submission" date="2021-06" db="EMBL/GenBank/DDBJ databases">
        <authorList>
            <person name="Kallberg Y."/>
            <person name="Tangrot J."/>
            <person name="Rosling A."/>
        </authorList>
    </citation>
    <scope>NUCLEOTIDE SEQUENCE</scope>
    <source>
        <strain evidence="6">IA702</strain>
    </source>
</reference>
<evidence type="ECO:0000256" key="2">
    <source>
        <dbReference type="PROSITE-ProRule" id="PRU00285"/>
    </source>
</evidence>
<dbReference type="InterPro" id="IPR031107">
    <property type="entry name" value="Small_HSP"/>
</dbReference>
<comment type="similarity">
    <text evidence="2 3">Belongs to the small heat shock protein (HSP20) family.</text>
</comment>
<dbReference type="InterPro" id="IPR002068">
    <property type="entry name" value="A-crystallin/Hsp20_dom"/>
</dbReference>
<dbReference type="Pfam" id="PF00011">
    <property type="entry name" value="HSP20"/>
    <property type="match status" value="1"/>
</dbReference>
<keyword evidence="7" id="KW-1185">Reference proteome</keyword>
<feature type="domain" description="SHSP" evidence="5">
    <location>
        <begin position="83"/>
        <end position="195"/>
    </location>
</feature>
<proteinExistence type="inferred from homology"/>
<dbReference type="PROSITE" id="PS01031">
    <property type="entry name" value="SHSP"/>
    <property type="match status" value="1"/>
</dbReference>
<protein>
    <submittedName>
        <fullName evidence="6">6755_t:CDS:1</fullName>
    </submittedName>
</protein>
<dbReference type="SUPFAM" id="SSF49764">
    <property type="entry name" value="HSP20-like chaperones"/>
    <property type="match status" value="1"/>
</dbReference>
<dbReference type="Gene3D" id="2.60.40.790">
    <property type="match status" value="1"/>
</dbReference>
<evidence type="ECO:0000259" key="5">
    <source>
        <dbReference type="PROSITE" id="PS01031"/>
    </source>
</evidence>
<dbReference type="AlphaFoldDB" id="A0A9N9FF99"/>
<keyword evidence="4" id="KW-0472">Membrane</keyword>
<sequence>MYSFLNYFHLNLDNVLRISSLIFLCALSAKIIFAIWEPSSFRDIGSTRTTDTNLIDYDPYWMTEWNKMVRDMDRSLGRVFNDIKNIEAFPVVDVTDAGKEVVVHAELPGIPKENIKVELLGDMLTISGHGAENKDYETASGWIRERRCGSFTRRLPIPRGVDIDKVATKFEDGLLELRIPRRDGAKPIVRKIDVQ</sequence>
<evidence type="ECO:0000256" key="4">
    <source>
        <dbReference type="SAM" id="Phobius"/>
    </source>
</evidence>
<feature type="transmembrane region" description="Helical" evidence="4">
    <location>
        <begin position="15"/>
        <end position="36"/>
    </location>
</feature>
<keyword evidence="4" id="KW-1133">Transmembrane helix</keyword>
<dbReference type="InterPro" id="IPR008978">
    <property type="entry name" value="HSP20-like_chaperone"/>
</dbReference>
<gene>
    <name evidence="6" type="ORF">POCULU_LOCUS3990</name>
</gene>
<evidence type="ECO:0000256" key="3">
    <source>
        <dbReference type="RuleBase" id="RU003616"/>
    </source>
</evidence>
<name>A0A9N9FF99_9GLOM</name>
<dbReference type="CDD" id="cd06464">
    <property type="entry name" value="ACD_sHsps-like"/>
    <property type="match status" value="1"/>
</dbReference>
<dbReference type="PANTHER" id="PTHR11527">
    <property type="entry name" value="HEAT-SHOCK PROTEIN 20 FAMILY MEMBER"/>
    <property type="match status" value="1"/>
</dbReference>